<protein>
    <submittedName>
        <fullName evidence="2">Uncharacterized protein</fullName>
    </submittedName>
</protein>
<evidence type="ECO:0000256" key="1">
    <source>
        <dbReference type="SAM" id="SignalP"/>
    </source>
</evidence>
<keyword evidence="3" id="KW-1185">Reference proteome</keyword>
<gene>
    <name evidence="2" type="ORF">PRZ48_014743</name>
</gene>
<organism evidence="2 3">
    <name type="scientific">Zasmidium cellare</name>
    <name type="common">Wine cellar mold</name>
    <name type="synonym">Racodium cellare</name>
    <dbReference type="NCBI Taxonomy" id="395010"/>
    <lineage>
        <taxon>Eukaryota</taxon>
        <taxon>Fungi</taxon>
        <taxon>Dikarya</taxon>
        <taxon>Ascomycota</taxon>
        <taxon>Pezizomycotina</taxon>
        <taxon>Dothideomycetes</taxon>
        <taxon>Dothideomycetidae</taxon>
        <taxon>Mycosphaerellales</taxon>
        <taxon>Mycosphaerellaceae</taxon>
        <taxon>Zasmidium</taxon>
    </lineage>
</organism>
<reference evidence="2 3" key="1">
    <citation type="journal article" date="2023" name="G3 (Bethesda)">
        <title>A chromosome-level genome assembly of Zasmidium syzygii isolated from banana leaves.</title>
        <authorList>
            <person name="van Westerhoven A.C."/>
            <person name="Mehrabi R."/>
            <person name="Talebi R."/>
            <person name="Steentjes M.B.F."/>
            <person name="Corcolon B."/>
            <person name="Chong P.A."/>
            <person name="Kema G.H.J."/>
            <person name="Seidl M.F."/>
        </authorList>
    </citation>
    <scope>NUCLEOTIDE SEQUENCE [LARGE SCALE GENOMIC DNA]</scope>
    <source>
        <strain evidence="2 3">P124</strain>
    </source>
</reference>
<name>A0ABR0DZ39_ZASCE</name>
<keyword evidence="1" id="KW-0732">Signal</keyword>
<proteinExistence type="predicted"/>
<dbReference type="Proteomes" id="UP001305779">
    <property type="component" value="Unassembled WGS sequence"/>
</dbReference>
<dbReference type="EMBL" id="JAXOVC010000014">
    <property type="protein sequence ID" value="KAK4494445.1"/>
    <property type="molecule type" value="Genomic_DNA"/>
</dbReference>
<evidence type="ECO:0000313" key="3">
    <source>
        <dbReference type="Proteomes" id="UP001305779"/>
    </source>
</evidence>
<feature type="signal peptide" evidence="1">
    <location>
        <begin position="1"/>
        <end position="19"/>
    </location>
</feature>
<evidence type="ECO:0000313" key="2">
    <source>
        <dbReference type="EMBL" id="KAK4494445.1"/>
    </source>
</evidence>
<feature type="chain" id="PRO_5045121560" evidence="1">
    <location>
        <begin position="20"/>
        <end position="186"/>
    </location>
</feature>
<sequence length="186" mass="19867">MHYKRTLVTLLASSPLAWTSAIGKATPLEERKALAGCSNGRYVISYTENGQTCLTHLGFTLALTPIVLSAAALAATVKSAFFSSTPAQASCPTNTSASTAGLDKRAAPTPVAYNFDFVPGVDYHNATNSESESDWDQFIDDSIKYMGQQQVDCIQAIVGVDATNYQNQMTIWVDMGDGAIKENAKA</sequence>
<accession>A0ABR0DZ39</accession>
<comment type="caution">
    <text evidence="2">The sequence shown here is derived from an EMBL/GenBank/DDBJ whole genome shotgun (WGS) entry which is preliminary data.</text>
</comment>